<dbReference type="Gene3D" id="1.10.1220.10">
    <property type="entry name" value="Met repressor-like"/>
    <property type="match status" value="1"/>
</dbReference>
<dbReference type="AlphaFoldDB" id="A0A7X2D189"/>
<organism evidence="1 2">
    <name type="scientific">Lactococcus hircilactis</name>
    <dbReference type="NCBI Taxonomy" id="1494462"/>
    <lineage>
        <taxon>Bacteria</taxon>
        <taxon>Bacillati</taxon>
        <taxon>Bacillota</taxon>
        <taxon>Bacilli</taxon>
        <taxon>Lactobacillales</taxon>
        <taxon>Streptococcaceae</taxon>
        <taxon>Lactococcus</taxon>
    </lineage>
</organism>
<dbReference type="OrthoDB" id="2236821at2"/>
<evidence type="ECO:0000313" key="2">
    <source>
        <dbReference type="Proteomes" id="UP000439550"/>
    </source>
</evidence>
<sequence length="95" mass="11123">MMQLEKNTQANFRTNDSLLSSAKKIFERKNLDMTNAINLFLEKTVEENAIPFFTREDEEREGMIMELRAELKKGHDDVVAGRVHSEQEVRKYFGL</sequence>
<dbReference type="NCBIfam" id="TIGR02384">
    <property type="entry name" value="RelB_DinJ"/>
    <property type="match status" value="1"/>
</dbReference>
<evidence type="ECO:0000313" key="1">
    <source>
        <dbReference type="EMBL" id="MQW40328.1"/>
    </source>
</evidence>
<dbReference type="GO" id="GO:0006355">
    <property type="term" value="P:regulation of DNA-templated transcription"/>
    <property type="evidence" value="ECO:0007669"/>
    <property type="project" value="InterPro"/>
</dbReference>
<gene>
    <name evidence="1" type="ORF">GHI93_10375</name>
</gene>
<comment type="caution">
    <text evidence="1">The sequence shown here is derived from an EMBL/GenBank/DDBJ whole genome shotgun (WGS) entry which is preliminary data.</text>
</comment>
<dbReference type="EMBL" id="WITJ01000016">
    <property type="protein sequence ID" value="MQW40328.1"/>
    <property type="molecule type" value="Genomic_DNA"/>
</dbReference>
<proteinExistence type="predicted"/>
<dbReference type="InterPro" id="IPR007337">
    <property type="entry name" value="RelB/DinJ"/>
</dbReference>
<reference evidence="1 2" key="1">
    <citation type="submission" date="2019-10" db="EMBL/GenBank/DDBJ databases">
        <authorList>
            <person name="Dong K."/>
        </authorList>
    </citation>
    <scope>NUCLEOTIDE SEQUENCE [LARGE SCALE GENOMIC DNA]</scope>
    <source>
        <strain evidence="1 2">DSM 28960</strain>
    </source>
</reference>
<keyword evidence="2" id="KW-1185">Reference proteome</keyword>
<dbReference type="Proteomes" id="UP000439550">
    <property type="component" value="Unassembled WGS sequence"/>
</dbReference>
<dbReference type="InterPro" id="IPR013321">
    <property type="entry name" value="Arc_rbn_hlx_hlx"/>
</dbReference>
<name>A0A7X2D189_9LACT</name>
<protein>
    <submittedName>
        <fullName evidence="1">Type II toxin-antitoxin system RelB/DinJ family antitoxin</fullName>
    </submittedName>
</protein>
<dbReference type="Pfam" id="PF04221">
    <property type="entry name" value="RelB"/>
    <property type="match status" value="1"/>
</dbReference>
<accession>A0A7X2D189</accession>